<dbReference type="AlphaFoldDB" id="A0A1B8AL98"/>
<evidence type="ECO:0000256" key="1">
    <source>
        <dbReference type="SAM" id="MobiDB-lite"/>
    </source>
</evidence>
<feature type="compositionally biased region" description="Low complexity" evidence="1">
    <location>
        <begin position="48"/>
        <end position="62"/>
    </location>
</feature>
<organism evidence="2 3">
    <name type="scientific">Fusarium poae</name>
    <dbReference type="NCBI Taxonomy" id="36050"/>
    <lineage>
        <taxon>Eukaryota</taxon>
        <taxon>Fungi</taxon>
        <taxon>Dikarya</taxon>
        <taxon>Ascomycota</taxon>
        <taxon>Pezizomycotina</taxon>
        <taxon>Sordariomycetes</taxon>
        <taxon>Hypocreomycetidae</taxon>
        <taxon>Hypocreales</taxon>
        <taxon>Nectriaceae</taxon>
        <taxon>Fusarium</taxon>
    </lineage>
</organism>
<name>A0A1B8AL98_FUSPO</name>
<feature type="region of interest" description="Disordered" evidence="1">
    <location>
        <begin position="14"/>
        <end position="68"/>
    </location>
</feature>
<protein>
    <submittedName>
        <fullName evidence="2">Uncharacterized protein</fullName>
    </submittedName>
</protein>
<gene>
    <name evidence="2" type="ORF">FPOA_07585</name>
</gene>
<reference evidence="2 3" key="1">
    <citation type="submission" date="2016-06" db="EMBL/GenBank/DDBJ databases">
        <title>Living apart together: crosstalk between the core and supernumerary genomes in a fungal plant pathogen.</title>
        <authorList>
            <person name="Vanheule A."/>
            <person name="Audenaert K."/>
            <person name="Warris S."/>
            <person name="Van De Geest H."/>
            <person name="Schijlen E."/>
            <person name="Hofte M."/>
            <person name="De Saeger S."/>
            <person name="Haesaert G."/>
            <person name="Waalwijk C."/>
            <person name="Van Der Lee T."/>
        </authorList>
    </citation>
    <scope>NUCLEOTIDE SEQUENCE [LARGE SCALE GENOMIC DNA]</scope>
    <source>
        <strain evidence="2 3">2516</strain>
    </source>
</reference>
<sequence>MPCGVTHRIVVNPPNNTTSIIGTPDPAQPSPGQAKARAITVTDLQHRPAGTGSPSIPGPSTSKPALTQTHLYFALPGFNE</sequence>
<evidence type="ECO:0000313" key="2">
    <source>
        <dbReference type="EMBL" id="OBS21247.1"/>
    </source>
</evidence>
<dbReference type="EMBL" id="LYXU01000003">
    <property type="protein sequence ID" value="OBS21247.1"/>
    <property type="molecule type" value="Genomic_DNA"/>
</dbReference>
<comment type="caution">
    <text evidence="2">The sequence shown here is derived from an EMBL/GenBank/DDBJ whole genome shotgun (WGS) entry which is preliminary data.</text>
</comment>
<evidence type="ECO:0000313" key="3">
    <source>
        <dbReference type="Proteomes" id="UP000091967"/>
    </source>
</evidence>
<keyword evidence="3" id="KW-1185">Reference proteome</keyword>
<accession>A0A1B8AL98</accession>
<proteinExistence type="predicted"/>
<dbReference type="Proteomes" id="UP000091967">
    <property type="component" value="Unassembled WGS sequence"/>
</dbReference>